<dbReference type="AlphaFoldDB" id="V4TFD5"/>
<protein>
    <submittedName>
        <fullName evidence="1">Uncharacterized protein</fullName>
    </submittedName>
</protein>
<dbReference type="Proteomes" id="UP000030687">
    <property type="component" value="Unassembled WGS sequence"/>
</dbReference>
<accession>V4TFD5</accession>
<name>V4TFD5_CITCL</name>
<reference evidence="1 2" key="1">
    <citation type="submission" date="2013-10" db="EMBL/GenBank/DDBJ databases">
        <authorList>
            <consortium name="International Citrus Genome Consortium"/>
            <person name="Jenkins J."/>
            <person name="Schmutz J."/>
            <person name="Prochnik S."/>
            <person name="Rokhsar D."/>
            <person name="Gmitter F."/>
            <person name="Ollitrault P."/>
            <person name="Machado M."/>
            <person name="Talon M."/>
            <person name="Wincker P."/>
            <person name="Jaillon O."/>
            <person name="Morgante M."/>
        </authorList>
    </citation>
    <scope>NUCLEOTIDE SEQUENCE</scope>
    <source>
        <strain evidence="2">cv. Clemenules</strain>
    </source>
</reference>
<proteinExistence type="predicted"/>
<dbReference type="InParanoid" id="V4TFD5"/>
<dbReference type="Gramene" id="ESR50290">
    <property type="protein sequence ID" value="ESR50290"/>
    <property type="gene ID" value="CICLE_v10033143mg"/>
</dbReference>
<gene>
    <name evidence="1" type="ORF">CICLE_v10033143mg</name>
</gene>
<evidence type="ECO:0000313" key="2">
    <source>
        <dbReference type="Proteomes" id="UP000030687"/>
    </source>
</evidence>
<dbReference type="EMBL" id="KI536726">
    <property type="protein sequence ID" value="ESR50290.1"/>
    <property type="molecule type" value="Genomic_DNA"/>
</dbReference>
<dbReference type="KEGG" id="cic:CICLE_v10033143mg"/>
<sequence>MKHEVAALRRHMLYVWEVNATKNVQLRLSCVTNNWLTSNSELLLNIIMRPSMLFKIKMYIRSNFHFLKTFLVIIVDKSDTLFEIVCGVREFFVFSNFFFFKRKIR</sequence>
<keyword evidence="2" id="KW-1185">Reference proteome</keyword>
<evidence type="ECO:0000313" key="1">
    <source>
        <dbReference type="EMBL" id="ESR50290.1"/>
    </source>
</evidence>
<organism evidence="1 2">
    <name type="scientific">Citrus clementina</name>
    <name type="common">Clementine</name>
    <name type="synonym">Citrus deliciosa x Citrus sinensis</name>
    <dbReference type="NCBI Taxonomy" id="85681"/>
    <lineage>
        <taxon>Eukaryota</taxon>
        <taxon>Viridiplantae</taxon>
        <taxon>Streptophyta</taxon>
        <taxon>Embryophyta</taxon>
        <taxon>Tracheophyta</taxon>
        <taxon>Spermatophyta</taxon>
        <taxon>Magnoliopsida</taxon>
        <taxon>eudicotyledons</taxon>
        <taxon>Gunneridae</taxon>
        <taxon>Pentapetalae</taxon>
        <taxon>rosids</taxon>
        <taxon>malvids</taxon>
        <taxon>Sapindales</taxon>
        <taxon>Rutaceae</taxon>
        <taxon>Aurantioideae</taxon>
        <taxon>Citrus</taxon>
    </lineage>
</organism>